<organism evidence="5 6">
    <name type="scientific">Paenibacillus qinlingensis</name>
    <dbReference type="NCBI Taxonomy" id="1837343"/>
    <lineage>
        <taxon>Bacteria</taxon>
        <taxon>Bacillati</taxon>
        <taxon>Bacillota</taxon>
        <taxon>Bacilli</taxon>
        <taxon>Bacillales</taxon>
        <taxon>Paenibacillaceae</taxon>
        <taxon>Paenibacillus</taxon>
    </lineage>
</organism>
<protein>
    <submittedName>
        <fullName evidence="5">Mutator protein MutT</fullName>
    </submittedName>
</protein>
<dbReference type="CDD" id="cd04677">
    <property type="entry name" value="NUDIX_Hydrolase"/>
    <property type="match status" value="1"/>
</dbReference>
<dbReference type="PROSITE" id="PS51462">
    <property type="entry name" value="NUDIX"/>
    <property type="match status" value="1"/>
</dbReference>
<feature type="domain" description="Nudix hydrolase" evidence="4">
    <location>
        <begin position="19"/>
        <end position="150"/>
    </location>
</feature>
<dbReference type="InterPro" id="IPR015797">
    <property type="entry name" value="NUDIX_hydrolase-like_dom_sf"/>
</dbReference>
<proteinExistence type="inferred from homology"/>
<evidence type="ECO:0000256" key="3">
    <source>
        <dbReference type="RuleBase" id="RU003476"/>
    </source>
</evidence>
<comment type="caution">
    <text evidence="5">The sequence shown here is derived from an EMBL/GenBank/DDBJ whole genome shotgun (WGS) entry which is preliminary data.</text>
</comment>
<evidence type="ECO:0000259" key="4">
    <source>
        <dbReference type="PROSITE" id="PS51462"/>
    </source>
</evidence>
<dbReference type="PRINTS" id="PR00502">
    <property type="entry name" value="NUDIXFAMILY"/>
</dbReference>
<dbReference type="SUPFAM" id="SSF55811">
    <property type="entry name" value="Nudix"/>
    <property type="match status" value="1"/>
</dbReference>
<accession>A0ABU1NYN3</accession>
<dbReference type="PROSITE" id="PS00893">
    <property type="entry name" value="NUDIX_BOX"/>
    <property type="match status" value="1"/>
</dbReference>
<dbReference type="Pfam" id="PF00293">
    <property type="entry name" value="NUDIX"/>
    <property type="match status" value="1"/>
</dbReference>
<name>A0ABU1NYN3_9BACL</name>
<gene>
    <name evidence="5" type="ORF">J2736_003820</name>
</gene>
<dbReference type="InterPro" id="IPR020476">
    <property type="entry name" value="Nudix_hydrolase"/>
</dbReference>
<dbReference type="EMBL" id="JAVDSB010000007">
    <property type="protein sequence ID" value="MDR6552613.1"/>
    <property type="molecule type" value="Genomic_DNA"/>
</dbReference>
<dbReference type="PANTHER" id="PTHR43046">
    <property type="entry name" value="GDP-MANNOSE MANNOSYL HYDROLASE"/>
    <property type="match status" value="1"/>
</dbReference>
<dbReference type="Gene3D" id="3.90.79.10">
    <property type="entry name" value="Nucleoside Triphosphate Pyrophosphohydrolase"/>
    <property type="match status" value="1"/>
</dbReference>
<dbReference type="Proteomes" id="UP001267290">
    <property type="component" value="Unassembled WGS sequence"/>
</dbReference>
<evidence type="ECO:0000313" key="5">
    <source>
        <dbReference type="EMBL" id="MDR6552613.1"/>
    </source>
</evidence>
<dbReference type="RefSeq" id="WP_310500136.1">
    <property type="nucleotide sequence ID" value="NZ_JAVDSB010000007.1"/>
</dbReference>
<sequence length="156" mass="17748">MKENPNYIRFIREKVGNDLLFLNFAGGIIYNEKNEILLQKRGDRNAWGFPGGAMELGESAEETAIREIFEETGLTVNVEHLIGVYTKYFDKYPNGDEAQTIAFFFQCKLVSGEIVADGAESLEVRFFAVEDLPPLFNAQHEDALKDWLSNKVGNYR</sequence>
<reference evidence="5 6" key="1">
    <citation type="submission" date="2023-07" db="EMBL/GenBank/DDBJ databases">
        <title>Sorghum-associated microbial communities from plants grown in Nebraska, USA.</title>
        <authorList>
            <person name="Schachtman D."/>
        </authorList>
    </citation>
    <scope>NUCLEOTIDE SEQUENCE [LARGE SCALE GENOMIC DNA]</scope>
    <source>
        <strain evidence="5 6">CC258</strain>
    </source>
</reference>
<keyword evidence="2 3" id="KW-0378">Hydrolase</keyword>
<dbReference type="InterPro" id="IPR020084">
    <property type="entry name" value="NUDIX_hydrolase_CS"/>
</dbReference>
<comment type="similarity">
    <text evidence="3">Belongs to the Nudix hydrolase family.</text>
</comment>
<evidence type="ECO:0000256" key="2">
    <source>
        <dbReference type="ARBA" id="ARBA00022801"/>
    </source>
</evidence>
<evidence type="ECO:0000256" key="1">
    <source>
        <dbReference type="ARBA" id="ARBA00001946"/>
    </source>
</evidence>
<keyword evidence="6" id="KW-1185">Reference proteome</keyword>
<dbReference type="InterPro" id="IPR000086">
    <property type="entry name" value="NUDIX_hydrolase_dom"/>
</dbReference>
<dbReference type="PANTHER" id="PTHR43046:SF2">
    <property type="entry name" value="8-OXO-DGTP DIPHOSPHATASE-RELATED"/>
    <property type="match status" value="1"/>
</dbReference>
<evidence type="ECO:0000313" key="6">
    <source>
        <dbReference type="Proteomes" id="UP001267290"/>
    </source>
</evidence>
<comment type="cofactor">
    <cofactor evidence="1">
        <name>Mg(2+)</name>
        <dbReference type="ChEBI" id="CHEBI:18420"/>
    </cofactor>
</comment>